<dbReference type="GO" id="GO:0016020">
    <property type="term" value="C:membrane"/>
    <property type="evidence" value="ECO:0007669"/>
    <property type="project" value="UniProtKB-SubCell"/>
</dbReference>
<keyword evidence="3 6" id="KW-1133">Transmembrane helix</keyword>
<dbReference type="Proteomes" id="UP000231019">
    <property type="component" value="Unassembled WGS sequence"/>
</dbReference>
<reference evidence="7 8" key="1">
    <citation type="submission" date="2017-09" db="EMBL/GenBank/DDBJ databases">
        <title>Depth-based differentiation of microbial function through sediment-hosted aquifers and enrichment of novel symbionts in the deep terrestrial subsurface.</title>
        <authorList>
            <person name="Probst A.J."/>
            <person name="Ladd B."/>
            <person name="Jarett J.K."/>
            <person name="Geller-Mcgrath D.E."/>
            <person name="Sieber C.M."/>
            <person name="Emerson J.B."/>
            <person name="Anantharaman K."/>
            <person name="Thomas B.C."/>
            <person name="Malmstrom R."/>
            <person name="Stieglmeier M."/>
            <person name="Klingl A."/>
            <person name="Woyke T."/>
            <person name="Ryan C.M."/>
            <person name="Banfield J.F."/>
        </authorList>
    </citation>
    <scope>NUCLEOTIDE SEQUENCE [LARGE SCALE GENOMIC DNA]</scope>
    <source>
        <strain evidence="7">CG17_big_fil_post_rev_8_21_14_2_50_48_46</strain>
    </source>
</reference>
<evidence type="ECO:0000256" key="6">
    <source>
        <dbReference type="SAM" id="Phobius"/>
    </source>
</evidence>
<comment type="caution">
    <text evidence="7">The sequence shown here is derived from an EMBL/GenBank/DDBJ whole genome shotgun (WGS) entry which is preliminary data.</text>
</comment>
<evidence type="ECO:0000313" key="8">
    <source>
        <dbReference type="Proteomes" id="UP000231019"/>
    </source>
</evidence>
<feature type="binding site" evidence="5">
    <location>
        <position position="79"/>
    </location>
    <ligand>
        <name>Zn(2+)</name>
        <dbReference type="ChEBI" id="CHEBI:29105"/>
    </ligand>
</feature>
<feature type="transmembrane region" description="Helical" evidence="6">
    <location>
        <begin position="25"/>
        <end position="48"/>
    </location>
</feature>
<comment type="subcellular location">
    <subcellularLocation>
        <location evidence="1">Membrane</location>
        <topology evidence="1">Multi-pass membrane protein</topology>
    </subcellularLocation>
</comment>
<evidence type="ECO:0000313" key="7">
    <source>
        <dbReference type="EMBL" id="PIW18592.1"/>
    </source>
</evidence>
<dbReference type="PANTHER" id="PTHR20855">
    <property type="entry name" value="ADIPOR/PROGESTIN RECEPTOR-RELATED"/>
    <property type="match status" value="1"/>
</dbReference>
<dbReference type="InterPro" id="IPR004254">
    <property type="entry name" value="AdipoR/HlyIII-related"/>
</dbReference>
<feature type="transmembrane region" description="Helical" evidence="6">
    <location>
        <begin position="177"/>
        <end position="197"/>
    </location>
</feature>
<feature type="transmembrane region" description="Helical" evidence="6">
    <location>
        <begin position="98"/>
        <end position="116"/>
    </location>
</feature>
<feature type="transmembrane region" description="Helical" evidence="6">
    <location>
        <begin position="206"/>
        <end position="229"/>
    </location>
</feature>
<proteinExistence type="predicted"/>
<sequence>MNISLSSPQAPWLKQGINANQFEEIANITVAFLGLFLSLIGFAVLMAFSTMTRHWQPIVASSVYGTTLILLFAASILYHGSLATDMVHKKAFQIIDHCAIYLLIAGSFTPMGLVVLKDHPSGLPMLGLLWLIAGLGCLHKIFMPMGNNLLSTLAYVGMGWSITLVFAPLQAGLQSGGIQLIVAGGIFYTLGSVFYLYDHKFRMAHALWHGFVLAGSLSHYLAILLFVVMPGARLIG</sequence>
<dbReference type="PANTHER" id="PTHR20855:SF3">
    <property type="entry name" value="LD03007P"/>
    <property type="match status" value="1"/>
</dbReference>
<organism evidence="7 8">
    <name type="scientific">bacterium (Candidatus Blackallbacteria) CG17_big_fil_post_rev_8_21_14_2_50_48_46</name>
    <dbReference type="NCBI Taxonomy" id="2014261"/>
    <lineage>
        <taxon>Bacteria</taxon>
        <taxon>Candidatus Blackallbacteria</taxon>
    </lineage>
</organism>
<name>A0A2M7G8Z8_9BACT</name>
<feature type="binding site" evidence="5">
    <location>
        <position position="209"/>
    </location>
    <ligand>
        <name>Zn(2+)</name>
        <dbReference type="ChEBI" id="CHEBI:29105"/>
    </ligand>
</feature>
<dbReference type="AlphaFoldDB" id="A0A2M7G8Z8"/>
<feature type="transmembrane region" description="Helical" evidence="6">
    <location>
        <begin position="149"/>
        <end position="171"/>
    </location>
</feature>
<keyword evidence="4 6" id="KW-0472">Membrane</keyword>
<evidence type="ECO:0000256" key="4">
    <source>
        <dbReference type="ARBA" id="ARBA00023136"/>
    </source>
</evidence>
<keyword evidence="5" id="KW-0479">Metal-binding</keyword>
<feature type="transmembrane region" description="Helical" evidence="6">
    <location>
        <begin position="54"/>
        <end position="78"/>
    </location>
</feature>
<feature type="binding site" evidence="5">
    <location>
        <position position="205"/>
    </location>
    <ligand>
        <name>Zn(2+)</name>
        <dbReference type="ChEBI" id="CHEBI:29105"/>
    </ligand>
</feature>
<feature type="transmembrane region" description="Helical" evidence="6">
    <location>
        <begin position="122"/>
        <end position="142"/>
    </location>
</feature>
<evidence type="ECO:0000256" key="2">
    <source>
        <dbReference type="ARBA" id="ARBA00022692"/>
    </source>
</evidence>
<accession>A0A2M7G8Z8</accession>
<dbReference type="EMBL" id="PFFQ01000012">
    <property type="protein sequence ID" value="PIW18592.1"/>
    <property type="molecule type" value="Genomic_DNA"/>
</dbReference>
<evidence type="ECO:0000256" key="1">
    <source>
        <dbReference type="ARBA" id="ARBA00004141"/>
    </source>
</evidence>
<dbReference type="Pfam" id="PF03006">
    <property type="entry name" value="HlyIII"/>
    <property type="match status" value="1"/>
</dbReference>
<keyword evidence="5" id="KW-0862">Zinc</keyword>
<evidence type="ECO:0000256" key="5">
    <source>
        <dbReference type="PIRSR" id="PIRSR604254-1"/>
    </source>
</evidence>
<protein>
    <submittedName>
        <fullName evidence="7">Hemolysin D</fullName>
    </submittedName>
</protein>
<dbReference type="GO" id="GO:0046872">
    <property type="term" value="F:metal ion binding"/>
    <property type="evidence" value="ECO:0007669"/>
    <property type="project" value="UniProtKB-KW"/>
</dbReference>
<gene>
    <name evidence="7" type="ORF">COW36_04690</name>
</gene>
<evidence type="ECO:0000256" key="3">
    <source>
        <dbReference type="ARBA" id="ARBA00022989"/>
    </source>
</evidence>
<keyword evidence="2 6" id="KW-0812">Transmembrane</keyword>